<keyword evidence="1" id="KW-0472">Membrane</keyword>
<dbReference type="Gene3D" id="1.20.1300.10">
    <property type="entry name" value="Fumarate reductase/succinate dehydrogenase, transmembrane subunit"/>
    <property type="match status" value="1"/>
</dbReference>
<dbReference type="CDD" id="cd03498">
    <property type="entry name" value="SQR_TypeB_2_TM"/>
    <property type="match status" value="1"/>
</dbReference>
<dbReference type="RefSeq" id="WP_284351713.1">
    <property type="nucleotide sequence ID" value="NZ_BRXS01000006.1"/>
</dbReference>
<dbReference type="EMBL" id="BRXS01000006">
    <property type="protein sequence ID" value="GLC27270.1"/>
    <property type="molecule type" value="Genomic_DNA"/>
</dbReference>
<reference evidence="2" key="1">
    <citation type="submission" date="2022-08" db="EMBL/GenBank/DDBJ databases">
        <title>Draft genome sequencing of Roseisolibacter agri AW1220.</title>
        <authorList>
            <person name="Tobiishi Y."/>
            <person name="Tonouchi A."/>
        </authorList>
    </citation>
    <scope>NUCLEOTIDE SEQUENCE</scope>
    <source>
        <strain evidence="2">AW1220</strain>
    </source>
</reference>
<dbReference type="Proteomes" id="UP001161325">
    <property type="component" value="Unassembled WGS sequence"/>
</dbReference>
<feature type="transmembrane region" description="Helical" evidence="1">
    <location>
        <begin position="16"/>
        <end position="40"/>
    </location>
</feature>
<feature type="transmembrane region" description="Helical" evidence="1">
    <location>
        <begin position="60"/>
        <end position="80"/>
    </location>
</feature>
<feature type="transmembrane region" description="Helical" evidence="1">
    <location>
        <begin position="194"/>
        <end position="218"/>
    </location>
</feature>
<protein>
    <submittedName>
        <fullName evidence="2">Succinate dehydrogenase</fullName>
    </submittedName>
</protein>
<sequence length="249" mass="26629">MQLVRNFWQSQIGKKVVMAITGLIGVGFVLGHMVGNLQMFQSAAKMNAYGYFLKHTVGGALWAVRGVLLASVILHVVAAVQLTRQKQAARPQGYAKLEPQISTFASRTIRWGGFLLLAFIVFHILQFTTLSLFADYSKTDVYNNVVKAFTVPWIVGFYVLSMGALALHLFHGAWSSFRTLGLNRPSARPTQRAVATLVAAIITLGFTAVPLGVFLGAVKAAPPEAGVPAEAIEAAAAPAPAQPSTLAGH</sequence>
<feature type="transmembrane region" description="Helical" evidence="1">
    <location>
        <begin position="114"/>
        <end position="133"/>
    </location>
</feature>
<organism evidence="2 3">
    <name type="scientific">Roseisolibacter agri</name>
    <dbReference type="NCBI Taxonomy" id="2014610"/>
    <lineage>
        <taxon>Bacteria</taxon>
        <taxon>Pseudomonadati</taxon>
        <taxon>Gemmatimonadota</taxon>
        <taxon>Gemmatimonadia</taxon>
        <taxon>Gemmatimonadales</taxon>
        <taxon>Gemmatimonadaceae</taxon>
        <taxon>Roseisolibacter</taxon>
    </lineage>
</organism>
<evidence type="ECO:0000256" key="1">
    <source>
        <dbReference type="SAM" id="Phobius"/>
    </source>
</evidence>
<evidence type="ECO:0000313" key="2">
    <source>
        <dbReference type="EMBL" id="GLC27270.1"/>
    </source>
</evidence>
<dbReference type="GO" id="GO:0016020">
    <property type="term" value="C:membrane"/>
    <property type="evidence" value="ECO:0007669"/>
    <property type="project" value="InterPro"/>
</dbReference>
<dbReference type="InterPro" id="IPR034804">
    <property type="entry name" value="SQR/QFR_C/D"/>
</dbReference>
<dbReference type="SUPFAM" id="SSF81343">
    <property type="entry name" value="Fumarate reductase respiratory complex transmembrane subunits"/>
    <property type="match status" value="1"/>
</dbReference>
<feature type="transmembrane region" description="Helical" evidence="1">
    <location>
        <begin position="153"/>
        <end position="174"/>
    </location>
</feature>
<dbReference type="InterPro" id="IPR011138">
    <property type="entry name" value="Cytochrome_b-558"/>
</dbReference>
<gene>
    <name evidence="2" type="primary">sdhC</name>
    <name evidence="2" type="ORF">rosag_37830</name>
</gene>
<keyword evidence="1" id="KW-0812">Transmembrane</keyword>
<evidence type="ECO:0000313" key="3">
    <source>
        <dbReference type="Proteomes" id="UP001161325"/>
    </source>
</evidence>
<proteinExistence type="predicted"/>
<keyword evidence="1" id="KW-1133">Transmembrane helix</keyword>
<keyword evidence="3" id="KW-1185">Reference proteome</keyword>
<dbReference type="NCBIfam" id="TIGR02046">
    <property type="entry name" value="sdhC_b558_fam"/>
    <property type="match status" value="1"/>
</dbReference>
<name>A0AA37QIR6_9BACT</name>
<accession>A0AA37QIR6</accession>
<comment type="caution">
    <text evidence="2">The sequence shown here is derived from an EMBL/GenBank/DDBJ whole genome shotgun (WGS) entry which is preliminary data.</text>
</comment>
<dbReference type="AlphaFoldDB" id="A0AA37QIR6"/>